<dbReference type="InterPro" id="IPR033878">
    <property type="entry name" value="NfsB-like"/>
</dbReference>
<dbReference type="GO" id="GO:0016491">
    <property type="term" value="F:oxidoreductase activity"/>
    <property type="evidence" value="ECO:0007669"/>
    <property type="project" value="UniProtKB-KW"/>
</dbReference>
<name>A0A951P7T4_9CYAN</name>
<dbReference type="PANTHER" id="PTHR43543:SF1">
    <property type="entry name" value="MALONIC SEMIALDEHYDE REDUCTASE RUTE-RELATED"/>
    <property type="match status" value="1"/>
</dbReference>
<dbReference type="SUPFAM" id="SSF55469">
    <property type="entry name" value="FMN-dependent nitroreductase-like"/>
    <property type="match status" value="1"/>
</dbReference>
<accession>A0A951P7T4</accession>
<reference evidence="5" key="2">
    <citation type="journal article" date="2022" name="Microbiol. Resour. Announc.">
        <title>Metagenome Sequencing to Explore Phylogenomics of Terrestrial Cyanobacteria.</title>
        <authorList>
            <person name="Ward R.D."/>
            <person name="Stajich J.E."/>
            <person name="Johansen J.R."/>
            <person name="Huntemann M."/>
            <person name="Clum A."/>
            <person name="Foster B."/>
            <person name="Foster B."/>
            <person name="Roux S."/>
            <person name="Palaniappan K."/>
            <person name="Varghese N."/>
            <person name="Mukherjee S."/>
            <person name="Reddy T.B.K."/>
            <person name="Daum C."/>
            <person name="Copeland A."/>
            <person name="Chen I.A."/>
            <person name="Ivanova N.N."/>
            <person name="Kyrpides N.C."/>
            <person name="Shapiro N."/>
            <person name="Eloe-Fadrosh E.A."/>
            <person name="Pietrasiak N."/>
        </authorList>
    </citation>
    <scope>NUCLEOTIDE SEQUENCE</scope>
    <source>
        <strain evidence="5">GSE-TBD4-15B</strain>
    </source>
</reference>
<dbReference type="EMBL" id="JAHHHV010000008">
    <property type="protein sequence ID" value="MBW4464208.1"/>
    <property type="molecule type" value="Genomic_DNA"/>
</dbReference>
<feature type="domain" description="Nitroreductase" evidence="4">
    <location>
        <begin position="29"/>
        <end position="206"/>
    </location>
</feature>
<dbReference type="Pfam" id="PF00881">
    <property type="entry name" value="Nitroreductase"/>
    <property type="match status" value="1"/>
</dbReference>
<protein>
    <submittedName>
        <fullName evidence="5">NAD(P)H-dependent oxidoreductase</fullName>
    </submittedName>
</protein>
<organism evidence="5 6">
    <name type="scientific">Pegethrix bostrychoides GSE-TBD4-15B</name>
    <dbReference type="NCBI Taxonomy" id="2839662"/>
    <lineage>
        <taxon>Bacteria</taxon>
        <taxon>Bacillati</taxon>
        <taxon>Cyanobacteriota</taxon>
        <taxon>Cyanophyceae</taxon>
        <taxon>Oculatellales</taxon>
        <taxon>Oculatellaceae</taxon>
        <taxon>Pegethrix</taxon>
    </lineage>
</organism>
<gene>
    <name evidence="5" type="ORF">KME07_02055</name>
</gene>
<reference evidence="5" key="1">
    <citation type="submission" date="2021-05" db="EMBL/GenBank/DDBJ databases">
        <authorList>
            <person name="Pietrasiak N."/>
            <person name="Ward R."/>
            <person name="Stajich J.E."/>
            <person name="Kurbessoian T."/>
        </authorList>
    </citation>
    <scope>NUCLEOTIDE SEQUENCE</scope>
    <source>
        <strain evidence="5">GSE-TBD4-15B</strain>
    </source>
</reference>
<dbReference type="InterPro" id="IPR050461">
    <property type="entry name" value="Nitroreductase_HadB/RutE"/>
</dbReference>
<comment type="similarity">
    <text evidence="1">Belongs to the nitroreductase family.</text>
</comment>
<proteinExistence type="inferred from homology"/>
<dbReference type="AlphaFoldDB" id="A0A951P7T4"/>
<evidence type="ECO:0000256" key="3">
    <source>
        <dbReference type="ARBA" id="ARBA00023002"/>
    </source>
</evidence>
<dbReference type="Proteomes" id="UP000707356">
    <property type="component" value="Unassembled WGS sequence"/>
</dbReference>
<evidence type="ECO:0000256" key="1">
    <source>
        <dbReference type="ARBA" id="ARBA00007118"/>
    </source>
</evidence>
<keyword evidence="3" id="KW-0560">Oxidoreductase</keyword>
<dbReference type="InterPro" id="IPR000415">
    <property type="entry name" value="Nitroreductase-like"/>
</dbReference>
<evidence type="ECO:0000313" key="6">
    <source>
        <dbReference type="Proteomes" id="UP000707356"/>
    </source>
</evidence>
<evidence type="ECO:0000256" key="2">
    <source>
        <dbReference type="ARBA" id="ARBA00022857"/>
    </source>
</evidence>
<dbReference type="CDD" id="cd02149">
    <property type="entry name" value="NfsB-like"/>
    <property type="match status" value="1"/>
</dbReference>
<dbReference type="PANTHER" id="PTHR43543">
    <property type="entry name" value="MALONIC SEMIALDEHYDE REDUCTASE RUTE-RELATED"/>
    <property type="match status" value="1"/>
</dbReference>
<sequence length="231" mass="25534">MSDKACQTTASIRRFSVTTPEQLLQQLHWRYATKKFDPTKAIPDDLWQTLEKSLVLTPSSFGLQPWKFVVVRDPAIRQQLVEHSWGQSQVGDASHTVVFAIKKGLSNADVDHYIARLSEVQGTPLEVLQGFSDVIKGFLEKMPDQAAVDAWAAKQVYIALGQFMAAAAMLEVDTCPMEGINPPKYDEILGLAEQGYGTIVICPAGYRAADDKSATRPKVRFPAEEVVMHVG</sequence>
<evidence type="ECO:0000259" key="4">
    <source>
        <dbReference type="Pfam" id="PF00881"/>
    </source>
</evidence>
<dbReference type="InterPro" id="IPR029479">
    <property type="entry name" value="Nitroreductase"/>
</dbReference>
<dbReference type="Gene3D" id="3.40.109.10">
    <property type="entry name" value="NADH Oxidase"/>
    <property type="match status" value="1"/>
</dbReference>
<evidence type="ECO:0000313" key="5">
    <source>
        <dbReference type="EMBL" id="MBW4464208.1"/>
    </source>
</evidence>
<comment type="caution">
    <text evidence="5">The sequence shown here is derived from an EMBL/GenBank/DDBJ whole genome shotgun (WGS) entry which is preliminary data.</text>
</comment>
<keyword evidence="2" id="KW-0521">NADP</keyword>